<dbReference type="InterPro" id="IPR043587">
    <property type="entry name" value="Phosphatase_SSH-like"/>
</dbReference>
<dbReference type="EMBL" id="RQTK01000048">
    <property type="protein sequence ID" value="RUS89740.1"/>
    <property type="molecule type" value="Genomic_DNA"/>
</dbReference>
<proteinExistence type="predicted"/>
<dbReference type="PANTHER" id="PTHR45864">
    <property type="entry name" value="SLINGSHOT PROTEIN PHOSPHATASE HOMOLOG"/>
    <property type="match status" value="1"/>
</dbReference>
<dbReference type="GO" id="GO:0030837">
    <property type="term" value="P:negative regulation of actin filament polymerization"/>
    <property type="evidence" value="ECO:0007669"/>
    <property type="project" value="InterPro"/>
</dbReference>
<name>A0A433U7B7_ELYCH</name>
<reference evidence="7 8" key="1">
    <citation type="submission" date="2019-01" db="EMBL/GenBank/DDBJ databases">
        <title>A draft genome assembly of the solar-powered sea slug Elysia chlorotica.</title>
        <authorList>
            <person name="Cai H."/>
            <person name="Li Q."/>
            <person name="Fang X."/>
            <person name="Li J."/>
            <person name="Curtis N.E."/>
            <person name="Altenburger A."/>
            <person name="Shibata T."/>
            <person name="Feng M."/>
            <person name="Maeda T."/>
            <person name="Schwartz J.A."/>
            <person name="Shigenobu S."/>
            <person name="Lundholm N."/>
            <person name="Nishiyama T."/>
            <person name="Yang H."/>
            <person name="Hasebe M."/>
            <person name="Li S."/>
            <person name="Pierce S.K."/>
            <person name="Wang J."/>
        </authorList>
    </citation>
    <scope>NUCLEOTIDE SEQUENCE [LARGE SCALE GENOMIC DNA]</scope>
    <source>
        <strain evidence="7">EC2010</strain>
        <tissue evidence="7">Whole organism of an adult</tissue>
    </source>
</reference>
<dbReference type="PANTHER" id="PTHR45864:SF2">
    <property type="entry name" value="PROTEIN PHOSPHATASE SLINGSHOT"/>
    <property type="match status" value="1"/>
</dbReference>
<feature type="non-terminal residue" evidence="7">
    <location>
        <position position="397"/>
    </location>
</feature>
<comment type="catalytic activity">
    <reaction evidence="4">
        <text>O-phospho-L-threonyl-[protein] + H2O = L-threonyl-[protein] + phosphate</text>
        <dbReference type="Rhea" id="RHEA:47004"/>
        <dbReference type="Rhea" id="RHEA-COMP:11060"/>
        <dbReference type="Rhea" id="RHEA-COMP:11605"/>
        <dbReference type="ChEBI" id="CHEBI:15377"/>
        <dbReference type="ChEBI" id="CHEBI:30013"/>
        <dbReference type="ChEBI" id="CHEBI:43474"/>
        <dbReference type="ChEBI" id="CHEBI:61977"/>
        <dbReference type="EC" id="3.1.3.16"/>
    </reaction>
</comment>
<dbReference type="InterPro" id="IPR014876">
    <property type="entry name" value="DEK_C"/>
</dbReference>
<dbReference type="STRING" id="188477.A0A433U7B7"/>
<feature type="domain" description="DEK-C" evidence="6">
    <location>
        <begin position="264"/>
        <end position="319"/>
    </location>
</feature>
<evidence type="ECO:0000256" key="5">
    <source>
        <dbReference type="SAM" id="MobiDB-lite"/>
    </source>
</evidence>
<dbReference type="GO" id="GO:0005737">
    <property type="term" value="C:cytoplasm"/>
    <property type="evidence" value="ECO:0007669"/>
    <property type="project" value="UniProtKB-SubCell"/>
</dbReference>
<evidence type="ECO:0000256" key="4">
    <source>
        <dbReference type="ARBA" id="ARBA00048336"/>
    </source>
</evidence>
<dbReference type="Gene3D" id="3.90.190.10">
    <property type="entry name" value="Protein tyrosine phosphatase superfamily"/>
    <property type="match status" value="1"/>
</dbReference>
<dbReference type="Pfam" id="PF08766">
    <property type="entry name" value="DEK_C"/>
    <property type="match status" value="1"/>
</dbReference>
<evidence type="ECO:0000313" key="7">
    <source>
        <dbReference type="EMBL" id="RUS89740.1"/>
    </source>
</evidence>
<dbReference type="Proteomes" id="UP000271974">
    <property type="component" value="Unassembled WGS sequence"/>
</dbReference>
<dbReference type="SUPFAM" id="SSF52799">
    <property type="entry name" value="(Phosphotyrosine protein) phosphatases II"/>
    <property type="match status" value="1"/>
</dbReference>
<dbReference type="InterPro" id="IPR043588">
    <property type="entry name" value="SSH-N"/>
</dbReference>
<dbReference type="GO" id="GO:0003779">
    <property type="term" value="F:actin binding"/>
    <property type="evidence" value="ECO:0007669"/>
    <property type="project" value="InterPro"/>
</dbReference>
<dbReference type="Pfam" id="PF23040">
    <property type="entry name" value="PH_SSH1-like_1st"/>
    <property type="match status" value="1"/>
</dbReference>
<organism evidence="7 8">
    <name type="scientific">Elysia chlorotica</name>
    <name type="common">Eastern emerald elysia</name>
    <name type="synonym">Sea slug</name>
    <dbReference type="NCBI Taxonomy" id="188477"/>
    <lineage>
        <taxon>Eukaryota</taxon>
        <taxon>Metazoa</taxon>
        <taxon>Spiralia</taxon>
        <taxon>Lophotrochozoa</taxon>
        <taxon>Mollusca</taxon>
        <taxon>Gastropoda</taxon>
        <taxon>Heterobranchia</taxon>
        <taxon>Euthyneura</taxon>
        <taxon>Panpulmonata</taxon>
        <taxon>Sacoglossa</taxon>
        <taxon>Placobranchoidea</taxon>
        <taxon>Plakobranchidae</taxon>
        <taxon>Elysia</taxon>
    </lineage>
</organism>
<feature type="region of interest" description="Disordered" evidence="5">
    <location>
        <begin position="1"/>
        <end position="40"/>
    </location>
</feature>
<gene>
    <name evidence="7" type="ORF">EGW08_002443</name>
</gene>
<dbReference type="InterPro" id="IPR029021">
    <property type="entry name" value="Prot-tyrosine_phosphatase-like"/>
</dbReference>
<evidence type="ECO:0000256" key="3">
    <source>
        <dbReference type="ARBA" id="ARBA00022490"/>
    </source>
</evidence>
<evidence type="ECO:0000259" key="6">
    <source>
        <dbReference type="PROSITE" id="PS51998"/>
    </source>
</evidence>
<protein>
    <recommendedName>
        <fullName evidence="2">protein-serine/threonine phosphatase</fullName>
        <ecNumber evidence="2">3.1.3.16</ecNumber>
    </recommendedName>
</protein>
<feature type="compositionally biased region" description="Basic residues" evidence="5">
    <location>
        <begin position="31"/>
        <end position="40"/>
    </location>
</feature>
<dbReference type="GO" id="GO:0004722">
    <property type="term" value="F:protein serine/threonine phosphatase activity"/>
    <property type="evidence" value="ECO:0007669"/>
    <property type="project" value="UniProtKB-EC"/>
</dbReference>
<accession>A0A433U7B7</accession>
<dbReference type="OrthoDB" id="5779068at2759"/>
<comment type="subcellular location">
    <subcellularLocation>
        <location evidence="1">Cytoplasm</location>
    </subcellularLocation>
</comment>
<keyword evidence="8" id="KW-1185">Reference proteome</keyword>
<dbReference type="AlphaFoldDB" id="A0A433U7B7"/>
<comment type="caution">
    <text evidence="7">The sequence shown here is derived from an EMBL/GenBank/DDBJ whole genome shotgun (WGS) entry which is preliminary data.</text>
</comment>
<keyword evidence="3" id="KW-0963">Cytoplasm</keyword>
<evidence type="ECO:0000313" key="8">
    <source>
        <dbReference type="Proteomes" id="UP000271974"/>
    </source>
</evidence>
<evidence type="ECO:0000256" key="2">
    <source>
        <dbReference type="ARBA" id="ARBA00013081"/>
    </source>
</evidence>
<dbReference type="EC" id="3.1.3.16" evidence="2"/>
<feature type="compositionally biased region" description="Polar residues" evidence="5">
    <location>
        <begin position="1"/>
        <end position="16"/>
    </location>
</feature>
<sequence>MALVTIQRSPSPSTDNDGAESSEDASDGRSQLRKRSRTPREKLRHIFSTVRLINKLRPGLSESYFTVKGAALILPHNECTRKTTKKSHGGEMQNHLQAMLHILRPEDTIKIAIRLEDVVSNYHRYMALVSTRGRQDTEECVILGLDCSGAGASVGLVLPVWLGLRMKLGGDGGFSLYTDEHSYLFKPVSVQAMWSAIQSLVKVLNMAETMKYIHDGLTHTWVGYYKSRINHADQIRQAQWNIEGIEIFAPSSLALKAVDENETERIKMTISQRLKEVMMVVDLDEATSIMLRRAVEEKMGISLISYKSYFDEEVMRILGQMDEPSEILDFLYLGSEWNASNLEEIKSKGIGYILNITKEIDNFFMGMLQYYNVRLLDVEDSDLLKHWDKTYKFICKA</sequence>
<dbReference type="PROSITE" id="PS51998">
    <property type="entry name" value="DEK_C"/>
    <property type="match status" value="1"/>
</dbReference>
<evidence type="ECO:0000256" key="1">
    <source>
        <dbReference type="ARBA" id="ARBA00004496"/>
    </source>
</evidence>